<dbReference type="RefSeq" id="WP_028482067.1">
    <property type="nucleotide sequence ID" value="NZ_LVVZ01000003.1"/>
</dbReference>
<evidence type="ECO:0000256" key="2">
    <source>
        <dbReference type="ARBA" id="ARBA00009450"/>
    </source>
</evidence>
<dbReference type="Pfam" id="PF22461">
    <property type="entry name" value="SLBB_2"/>
    <property type="match status" value="1"/>
</dbReference>
<feature type="chain" id="PRO_5010545442" description="Polysaccharide biosynthesis/export protein" evidence="15">
    <location>
        <begin position="36"/>
        <end position="393"/>
    </location>
</feature>
<evidence type="ECO:0000256" key="6">
    <source>
        <dbReference type="ARBA" id="ARBA00022692"/>
    </source>
</evidence>
<evidence type="ECO:0000256" key="12">
    <source>
        <dbReference type="ARBA" id="ARBA00023139"/>
    </source>
</evidence>
<evidence type="ECO:0000259" key="16">
    <source>
        <dbReference type="Pfam" id="PF02563"/>
    </source>
</evidence>
<dbReference type="PANTHER" id="PTHR33619">
    <property type="entry name" value="POLYSACCHARIDE EXPORT PROTEIN GFCE-RELATED"/>
    <property type="match status" value="1"/>
</dbReference>
<evidence type="ECO:0000256" key="9">
    <source>
        <dbReference type="ARBA" id="ARBA00023065"/>
    </source>
</evidence>
<keyword evidence="13" id="KW-0998">Cell outer membrane</keyword>
<dbReference type="GO" id="GO:0015288">
    <property type="term" value="F:porin activity"/>
    <property type="evidence" value="ECO:0007669"/>
    <property type="project" value="UniProtKB-KW"/>
</dbReference>
<dbReference type="EMBL" id="LVVZ01000003">
    <property type="protein sequence ID" value="OKL45774.1"/>
    <property type="molecule type" value="Genomic_DNA"/>
</dbReference>
<evidence type="ECO:0000256" key="8">
    <source>
        <dbReference type="ARBA" id="ARBA00023047"/>
    </source>
</evidence>
<evidence type="ECO:0000256" key="10">
    <source>
        <dbReference type="ARBA" id="ARBA00023114"/>
    </source>
</evidence>
<keyword evidence="6" id="KW-0812">Transmembrane</keyword>
<evidence type="ECO:0000256" key="3">
    <source>
        <dbReference type="ARBA" id="ARBA00022448"/>
    </source>
</evidence>
<keyword evidence="3" id="KW-0813">Transport</keyword>
<keyword evidence="9" id="KW-0406">Ion transport</keyword>
<keyword evidence="7 15" id="KW-0732">Signal</keyword>
<comment type="caution">
    <text evidence="18">The sequence shown here is derived from an EMBL/GenBank/DDBJ whole genome shotgun (WGS) entry which is preliminary data.</text>
</comment>
<comment type="subcellular location">
    <subcellularLocation>
        <location evidence="1">Cell outer membrane</location>
        <topology evidence="1">Multi-pass membrane protein</topology>
    </subcellularLocation>
</comment>
<keyword evidence="12" id="KW-0564">Palmitate</keyword>
<dbReference type="PANTHER" id="PTHR33619:SF3">
    <property type="entry name" value="POLYSACCHARIDE EXPORT PROTEIN GFCE-RELATED"/>
    <property type="match status" value="1"/>
</dbReference>
<protein>
    <recommendedName>
        <fullName evidence="20">Polysaccharide biosynthesis/export protein</fullName>
    </recommendedName>
</protein>
<dbReference type="AlphaFoldDB" id="A0A1U7JM44"/>
<name>A0A1U7JM44_9HYPH</name>
<comment type="similarity">
    <text evidence="2">Belongs to the BexD/CtrA/VexA family.</text>
</comment>
<evidence type="ECO:0008006" key="20">
    <source>
        <dbReference type="Google" id="ProtNLM"/>
    </source>
</evidence>
<feature type="domain" description="SLBB" evidence="17">
    <location>
        <begin position="266"/>
        <end position="363"/>
    </location>
</feature>
<dbReference type="GO" id="GO:0009279">
    <property type="term" value="C:cell outer membrane"/>
    <property type="evidence" value="ECO:0007669"/>
    <property type="project" value="UniProtKB-SubCell"/>
</dbReference>
<evidence type="ECO:0000256" key="15">
    <source>
        <dbReference type="SAM" id="SignalP"/>
    </source>
</evidence>
<evidence type="ECO:0000256" key="14">
    <source>
        <dbReference type="ARBA" id="ARBA00023288"/>
    </source>
</evidence>
<evidence type="ECO:0000256" key="4">
    <source>
        <dbReference type="ARBA" id="ARBA00022452"/>
    </source>
</evidence>
<keyword evidence="19" id="KW-1185">Reference proteome</keyword>
<evidence type="ECO:0000256" key="1">
    <source>
        <dbReference type="ARBA" id="ARBA00004571"/>
    </source>
</evidence>
<keyword evidence="10" id="KW-0626">Porin</keyword>
<dbReference type="STRING" id="197461.A3843_01205"/>
<evidence type="ECO:0000256" key="5">
    <source>
        <dbReference type="ARBA" id="ARBA00022597"/>
    </source>
</evidence>
<evidence type="ECO:0000256" key="7">
    <source>
        <dbReference type="ARBA" id="ARBA00022729"/>
    </source>
</evidence>
<gene>
    <name evidence="18" type="ORF">A3843_01205</name>
</gene>
<dbReference type="InterPro" id="IPR003715">
    <property type="entry name" value="Poly_export_N"/>
</dbReference>
<keyword evidence="8" id="KW-0625">Polysaccharide transport</keyword>
<dbReference type="InterPro" id="IPR049712">
    <property type="entry name" value="Poly_export"/>
</dbReference>
<evidence type="ECO:0000256" key="11">
    <source>
        <dbReference type="ARBA" id="ARBA00023136"/>
    </source>
</evidence>
<feature type="domain" description="Polysaccharide export protein N-terminal" evidence="16">
    <location>
        <begin position="96"/>
        <end position="177"/>
    </location>
</feature>
<evidence type="ECO:0000256" key="13">
    <source>
        <dbReference type="ARBA" id="ARBA00023237"/>
    </source>
</evidence>
<sequence length="393" mass="42394">MNLLKLLTTFVFPTTTTALKGVVLSALCASLAACAFTPGSGPLSGELVAQSREQSPQAFQFELVDINETTMRTLLSYQAQGFGSKFKKKGWAPRHIVGVGDVVSVVVWERGGDRLFSQAQMGAKTELGPFVVNQQGSISVPYIGKVHAAGKSVDHLQEAIQLALEGQATNPQVIVTLKQNTSSLVNVIGDVRKPGQLPLALRNERLLDVLARAGGSATPASETYVTFVRGETRAKQLLKTVYDREGENVFVRPGDQIIVAHNPQTFTAFGAVQKVGEYPIQAGEVSLIEALGRVGGLSEATADRLGMFVFRYEDPRLVKALKPGANWAGAREVPVVYRLNMKQAESYFLAQQFGVQNKDILYVSTSLGTELTKFARILSTTASVARSSTVISF</sequence>
<dbReference type="GO" id="GO:0015159">
    <property type="term" value="F:polysaccharide transmembrane transporter activity"/>
    <property type="evidence" value="ECO:0007669"/>
    <property type="project" value="InterPro"/>
</dbReference>
<reference evidence="18 19" key="1">
    <citation type="submission" date="2016-03" db="EMBL/GenBank/DDBJ databases">
        <title>Genome sequence of Nesiotobacter sp. nov., a moderately halophilic alphaproteobacterium isolated from the Yellow Sea, China.</title>
        <authorList>
            <person name="Zhang G."/>
            <person name="Zhang R."/>
        </authorList>
    </citation>
    <scope>NUCLEOTIDE SEQUENCE [LARGE SCALE GENOMIC DNA]</scope>
    <source>
        <strain evidence="18 19">WB1-6</strain>
    </source>
</reference>
<organism evidence="18 19">
    <name type="scientific">Pseudovibrio exalbescens</name>
    <dbReference type="NCBI Taxonomy" id="197461"/>
    <lineage>
        <taxon>Bacteria</taxon>
        <taxon>Pseudomonadati</taxon>
        <taxon>Pseudomonadota</taxon>
        <taxon>Alphaproteobacteria</taxon>
        <taxon>Hyphomicrobiales</taxon>
        <taxon>Stappiaceae</taxon>
        <taxon>Pseudovibrio</taxon>
    </lineage>
</organism>
<keyword evidence="11" id="KW-0472">Membrane</keyword>
<accession>A0A1U7JM44</accession>
<dbReference type="Proteomes" id="UP000185783">
    <property type="component" value="Unassembled WGS sequence"/>
</dbReference>
<keyword evidence="14" id="KW-0449">Lipoprotein</keyword>
<evidence type="ECO:0000259" key="17">
    <source>
        <dbReference type="Pfam" id="PF22461"/>
    </source>
</evidence>
<evidence type="ECO:0000313" key="19">
    <source>
        <dbReference type="Proteomes" id="UP000185783"/>
    </source>
</evidence>
<dbReference type="InterPro" id="IPR054765">
    <property type="entry name" value="SLBB_dom"/>
</dbReference>
<evidence type="ECO:0000313" key="18">
    <source>
        <dbReference type="EMBL" id="OKL45774.1"/>
    </source>
</evidence>
<dbReference type="Gene3D" id="3.10.560.10">
    <property type="entry name" value="Outer membrane lipoprotein wza domain like"/>
    <property type="match status" value="2"/>
</dbReference>
<dbReference type="PROSITE" id="PS51257">
    <property type="entry name" value="PROKAR_LIPOPROTEIN"/>
    <property type="match status" value="1"/>
</dbReference>
<dbReference type="Gene3D" id="3.30.1950.10">
    <property type="entry name" value="wza like domain"/>
    <property type="match status" value="1"/>
</dbReference>
<dbReference type="GO" id="GO:0046930">
    <property type="term" value="C:pore complex"/>
    <property type="evidence" value="ECO:0007669"/>
    <property type="project" value="UniProtKB-KW"/>
</dbReference>
<feature type="signal peptide" evidence="15">
    <location>
        <begin position="1"/>
        <end position="35"/>
    </location>
</feature>
<keyword evidence="4" id="KW-1134">Transmembrane beta strand</keyword>
<proteinExistence type="inferred from homology"/>
<dbReference type="GO" id="GO:0006811">
    <property type="term" value="P:monoatomic ion transport"/>
    <property type="evidence" value="ECO:0007669"/>
    <property type="project" value="UniProtKB-KW"/>
</dbReference>
<keyword evidence="5" id="KW-0762">Sugar transport</keyword>
<dbReference type="Pfam" id="PF02563">
    <property type="entry name" value="Poly_export"/>
    <property type="match status" value="1"/>
</dbReference>